<evidence type="ECO:0000313" key="3">
    <source>
        <dbReference type="Proteomes" id="UP000799440"/>
    </source>
</evidence>
<keyword evidence="3" id="KW-1185">Reference proteome</keyword>
<sequence length="120" mass="13198">MQGALSALTLSAEQREQQSNFMQGALSALFVSTEQAEHVKYIVVDDELLQLIVFNPSKEPHSTLGFQHTISFSESLLFTVLISPPVQGTLTLIPENQPRSIHGTSIPAGPSHRFSFRHSP</sequence>
<dbReference type="Proteomes" id="UP000799440">
    <property type="component" value="Unassembled WGS sequence"/>
</dbReference>
<accession>A0A6A6UUU4</accession>
<evidence type="ECO:0000313" key="2">
    <source>
        <dbReference type="EMBL" id="KAF2741603.1"/>
    </source>
</evidence>
<protein>
    <submittedName>
        <fullName evidence="2">Uncharacterized protein</fullName>
    </submittedName>
</protein>
<name>A0A6A6UUU4_9PLEO</name>
<organism evidence="2 3">
    <name type="scientific">Sporormia fimetaria CBS 119925</name>
    <dbReference type="NCBI Taxonomy" id="1340428"/>
    <lineage>
        <taxon>Eukaryota</taxon>
        <taxon>Fungi</taxon>
        <taxon>Dikarya</taxon>
        <taxon>Ascomycota</taxon>
        <taxon>Pezizomycotina</taxon>
        <taxon>Dothideomycetes</taxon>
        <taxon>Pleosporomycetidae</taxon>
        <taxon>Pleosporales</taxon>
        <taxon>Sporormiaceae</taxon>
        <taxon>Sporormia</taxon>
    </lineage>
</organism>
<reference evidence="2" key="1">
    <citation type="journal article" date="2020" name="Stud. Mycol.">
        <title>101 Dothideomycetes genomes: a test case for predicting lifestyles and emergence of pathogens.</title>
        <authorList>
            <person name="Haridas S."/>
            <person name="Albert R."/>
            <person name="Binder M."/>
            <person name="Bloem J."/>
            <person name="Labutti K."/>
            <person name="Salamov A."/>
            <person name="Andreopoulos B."/>
            <person name="Baker S."/>
            <person name="Barry K."/>
            <person name="Bills G."/>
            <person name="Bluhm B."/>
            <person name="Cannon C."/>
            <person name="Castanera R."/>
            <person name="Culley D."/>
            <person name="Daum C."/>
            <person name="Ezra D."/>
            <person name="Gonzalez J."/>
            <person name="Henrissat B."/>
            <person name="Kuo A."/>
            <person name="Liang C."/>
            <person name="Lipzen A."/>
            <person name="Lutzoni F."/>
            <person name="Magnuson J."/>
            <person name="Mondo S."/>
            <person name="Nolan M."/>
            <person name="Ohm R."/>
            <person name="Pangilinan J."/>
            <person name="Park H.-J."/>
            <person name="Ramirez L."/>
            <person name="Alfaro M."/>
            <person name="Sun H."/>
            <person name="Tritt A."/>
            <person name="Yoshinaga Y."/>
            <person name="Zwiers L.-H."/>
            <person name="Turgeon B."/>
            <person name="Goodwin S."/>
            <person name="Spatafora J."/>
            <person name="Crous P."/>
            <person name="Grigoriev I."/>
        </authorList>
    </citation>
    <scope>NUCLEOTIDE SEQUENCE</scope>
    <source>
        <strain evidence="2">CBS 119925</strain>
    </source>
</reference>
<gene>
    <name evidence="2" type="ORF">M011DRAFT_482428</name>
</gene>
<dbReference type="AlphaFoldDB" id="A0A6A6UUU4"/>
<dbReference type="EMBL" id="MU006674">
    <property type="protein sequence ID" value="KAF2741603.1"/>
    <property type="molecule type" value="Genomic_DNA"/>
</dbReference>
<evidence type="ECO:0000256" key="1">
    <source>
        <dbReference type="SAM" id="MobiDB-lite"/>
    </source>
</evidence>
<feature type="region of interest" description="Disordered" evidence="1">
    <location>
        <begin position="97"/>
        <end position="120"/>
    </location>
</feature>
<proteinExistence type="predicted"/>